<evidence type="ECO:0000313" key="14">
    <source>
        <dbReference type="Proteomes" id="UP000769528"/>
    </source>
</evidence>
<evidence type="ECO:0000256" key="1">
    <source>
        <dbReference type="ARBA" id="ARBA00001974"/>
    </source>
</evidence>
<dbReference type="GO" id="GO:1903457">
    <property type="term" value="P:lactate catabolic process"/>
    <property type="evidence" value="ECO:0007669"/>
    <property type="project" value="TreeGrafter"/>
</dbReference>
<comment type="catalytic activity">
    <reaction evidence="10">
        <text>(R)-lactate + 2 Fe(III)-[cytochrome c] = 2 Fe(II)-[cytochrome c] + pyruvate + 2 H(+)</text>
        <dbReference type="Rhea" id="RHEA:13521"/>
        <dbReference type="Rhea" id="RHEA-COMP:10350"/>
        <dbReference type="Rhea" id="RHEA-COMP:14399"/>
        <dbReference type="ChEBI" id="CHEBI:15361"/>
        <dbReference type="ChEBI" id="CHEBI:15378"/>
        <dbReference type="ChEBI" id="CHEBI:16004"/>
        <dbReference type="ChEBI" id="CHEBI:29033"/>
        <dbReference type="ChEBI" id="CHEBI:29034"/>
        <dbReference type="EC" id="1.1.2.4"/>
    </reaction>
</comment>
<dbReference type="Pfam" id="PF01565">
    <property type="entry name" value="FAD_binding_4"/>
    <property type="match status" value="1"/>
</dbReference>
<dbReference type="GO" id="GO:0004458">
    <property type="term" value="F:D-lactate dehydrogenase (cytochrome) activity"/>
    <property type="evidence" value="ECO:0007669"/>
    <property type="project" value="UniProtKB-EC"/>
</dbReference>
<dbReference type="SUPFAM" id="SSF55103">
    <property type="entry name" value="FAD-linked oxidases, C-terminal domain"/>
    <property type="match status" value="1"/>
</dbReference>
<evidence type="ECO:0000256" key="3">
    <source>
        <dbReference type="ARBA" id="ARBA00008000"/>
    </source>
</evidence>
<gene>
    <name evidence="13" type="ORF">WICMUC_000357</name>
</gene>
<evidence type="ECO:0000256" key="8">
    <source>
        <dbReference type="ARBA" id="ARBA00023128"/>
    </source>
</evidence>
<dbReference type="InterPro" id="IPR016166">
    <property type="entry name" value="FAD-bd_PCMH"/>
</dbReference>
<organism evidence="13 14">
    <name type="scientific">Wickerhamomyces mucosus</name>
    <dbReference type="NCBI Taxonomy" id="1378264"/>
    <lineage>
        <taxon>Eukaryota</taxon>
        <taxon>Fungi</taxon>
        <taxon>Dikarya</taxon>
        <taxon>Ascomycota</taxon>
        <taxon>Saccharomycotina</taxon>
        <taxon>Saccharomycetes</taxon>
        <taxon>Phaffomycetales</taxon>
        <taxon>Wickerhamomycetaceae</taxon>
        <taxon>Wickerhamomyces</taxon>
    </lineage>
</organism>
<dbReference type="FunFam" id="3.30.70.2740:FF:000001">
    <property type="entry name" value="D-lactate dehydrogenase mitochondrial"/>
    <property type="match status" value="1"/>
</dbReference>
<sequence length="553" mass="62018">MFRPTRPIIRSYFALSKRYHSSKAPNLGNNTRLRILAGFLGGSLCGFYLSMNQTLSNPPEFLFPHSSTTKVKDIPSPQYGSKWDFDLAVEELKLILKEDQISKDFHDLESHSTNDYALHPPDPDQRPKLIVYPGSTEEVSEVIKIAHEYRIPVIPFGGGTAIEGQFISSRSSTIIIDLSRMDKIVSYNKHDLDVTVQSGVEWQELNSIVGEDNLMIGCDPAPGALIGGMVNTSCSGTNAFRYGTMKENVVNLTVVLADGTVIKTQNRPKKSSNGYYLTGLFIGSEGTLGVITEVTLKLHVKSRFETVAVATFDSILDASKCVTEIIQHGIKPNAIELLDERMMECINYSTQSKWEHKPTLFFKIGSNNSKILKETIKEIQSFAKKYGNKKFILSKNEKEQTQLWSARKAIFWSSIDYGRAQISKDVKIWSTDVAVPISNLPKMIKDTVEDCNQSGLYSTIVGHVGDGNFHCLLMYLPHQSEEAQGIIDRMVDRSLFYDGTCSGEHGIGYSKRDQLEKELGIGIDLMRKIKFSLDPLKIMNPDKIFKIDPHDRH</sequence>
<dbReference type="EMBL" id="JAEUBF010000117">
    <property type="protein sequence ID" value="KAH3680426.1"/>
    <property type="molecule type" value="Genomic_DNA"/>
</dbReference>
<reference evidence="13" key="2">
    <citation type="submission" date="2021-01" db="EMBL/GenBank/DDBJ databases">
        <authorList>
            <person name="Schikora-Tamarit M.A."/>
        </authorList>
    </citation>
    <scope>NUCLEOTIDE SEQUENCE</scope>
    <source>
        <strain evidence="13">CBS6341</strain>
    </source>
</reference>
<dbReference type="Proteomes" id="UP000769528">
    <property type="component" value="Unassembled WGS sequence"/>
</dbReference>
<dbReference type="InterPro" id="IPR006094">
    <property type="entry name" value="Oxid_FAD_bind_N"/>
</dbReference>
<dbReference type="Gene3D" id="3.30.70.2740">
    <property type="match status" value="1"/>
</dbReference>
<evidence type="ECO:0000256" key="11">
    <source>
        <dbReference type="ARBA" id="ARBA00083446"/>
    </source>
</evidence>
<evidence type="ECO:0000256" key="4">
    <source>
        <dbReference type="ARBA" id="ARBA00022630"/>
    </source>
</evidence>
<reference evidence="13" key="1">
    <citation type="journal article" date="2021" name="Open Biol.">
        <title>Shared evolutionary footprints suggest mitochondrial oxidative damage underlies multiple complex I losses in fungi.</title>
        <authorList>
            <person name="Schikora-Tamarit M.A."/>
            <person name="Marcet-Houben M."/>
            <person name="Nosek J."/>
            <person name="Gabaldon T."/>
        </authorList>
    </citation>
    <scope>NUCLEOTIDE SEQUENCE</scope>
    <source>
        <strain evidence="13">CBS6341</strain>
    </source>
</reference>
<dbReference type="AlphaFoldDB" id="A0A9P8PY16"/>
<evidence type="ECO:0000256" key="10">
    <source>
        <dbReference type="ARBA" id="ARBA00051436"/>
    </source>
</evidence>
<keyword evidence="8" id="KW-0496">Mitochondrion</keyword>
<evidence type="ECO:0000256" key="9">
    <source>
        <dbReference type="ARBA" id="ARBA00038897"/>
    </source>
</evidence>
<dbReference type="PANTHER" id="PTHR11748">
    <property type="entry name" value="D-LACTATE DEHYDROGENASE"/>
    <property type="match status" value="1"/>
</dbReference>
<dbReference type="FunFam" id="3.30.465.10:FF:000014">
    <property type="entry name" value="D-lactate dehydrogenase (Cytochrome), putative"/>
    <property type="match status" value="1"/>
</dbReference>
<dbReference type="OrthoDB" id="7786253at2759"/>
<dbReference type="FunFam" id="1.10.45.10:FF:000001">
    <property type="entry name" value="D-lactate dehydrogenase mitochondrial"/>
    <property type="match status" value="1"/>
</dbReference>
<comment type="similarity">
    <text evidence="3">Belongs to the FAD-binding oxidoreductase/transferase type 4 family.</text>
</comment>
<keyword evidence="6" id="KW-0809">Transit peptide</keyword>
<dbReference type="Gene3D" id="3.30.465.10">
    <property type="match status" value="1"/>
</dbReference>
<dbReference type="Pfam" id="PF02913">
    <property type="entry name" value="FAD-oxidase_C"/>
    <property type="match status" value="1"/>
</dbReference>
<dbReference type="InterPro" id="IPR036318">
    <property type="entry name" value="FAD-bd_PCMH-like_sf"/>
</dbReference>
<keyword evidence="7" id="KW-0560">Oxidoreductase</keyword>
<comment type="subcellular location">
    <subcellularLocation>
        <location evidence="2">Mitochondrion</location>
    </subcellularLocation>
</comment>
<dbReference type="EC" id="1.1.2.4" evidence="9"/>
<evidence type="ECO:0000256" key="2">
    <source>
        <dbReference type="ARBA" id="ARBA00004173"/>
    </source>
</evidence>
<dbReference type="SUPFAM" id="SSF56176">
    <property type="entry name" value="FAD-binding/transporter-associated domain-like"/>
    <property type="match status" value="1"/>
</dbReference>
<accession>A0A9P8PY16</accession>
<dbReference type="InterPro" id="IPR016169">
    <property type="entry name" value="FAD-bd_PCMH_sub2"/>
</dbReference>
<evidence type="ECO:0000256" key="5">
    <source>
        <dbReference type="ARBA" id="ARBA00022827"/>
    </source>
</evidence>
<dbReference type="InterPro" id="IPR016171">
    <property type="entry name" value="Vanillyl_alc_oxidase_C-sub2"/>
</dbReference>
<comment type="cofactor">
    <cofactor evidence="1">
        <name>FAD</name>
        <dbReference type="ChEBI" id="CHEBI:57692"/>
    </cofactor>
</comment>
<keyword evidence="14" id="KW-1185">Reference proteome</keyword>
<dbReference type="GO" id="GO:0071949">
    <property type="term" value="F:FAD binding"/>
    <property type="evidence" value="ECO:0007669"/>
    <property type="project" value="InterPro"/>
</dbReference>
<dbReference type="GO" id="GO:0005739">
    <property type="term" value="C:mitochondrion"/>
    <property type="evidence" value="ECO:0007669"/>
    <property type="project" value="UniProtKB-SubCell"/>
</dbReference>
<dbReference type="GO" id="GO:0008720">
    <property type="term" value="F:D-lactate dehydrogenase (NAD+) activity"/>
    <property type="evidence" value="ECO:0007669"/>
    <property type="project" value="TreeGrafter"/>
</dbReference>
<feature type="domain" description="FAD-binding PCMH-type" evidence="12">
    <location>
        <begin position="123"/>
        <end position="301"/>
    </location>
</feature>
<dbReference type="PANTHER" id="PTHR11748:SF111">
    <property type="entry name" value="D-LACTATE DEHYDROGENASE, MITOCHONDRIAL-RELATED"/>
    <property type="match status" value="1"/>
</dbReference>
<keyword evidence="5" id="KW-0274">FAD</keyword>
<proteinExistence type="inferred from homology"/>
<protein>
    <recommendedName>
        <fullName evidence="9">D-lactate dehydrogenase (cytochrome)</fullName>
        <ecNumber evidence="9">1.1.2.4</ecNumber>
    </recommendedName>
    <alternativeName>
        <fullName evidence="11">D-lactate ferricytochrome C oxidoreductase</fullName>
    </alternativeName>
</protein>
<dbReference type="Gene3D" id="1.10.45.10">
    <property type="entry name" value="Vanillyl-alcohol Oxidase, Chain A, domain 4"/>
    <property type="match status" value="1"/>
</dbReference>
<comment type="caution">
    <text evidence="13">The sequence shown here is derived from an EMBL/GenBank/DDBJ whole genome shotgun (WGS) entry which is preliminary data.</text>
</comment>
<evidence type="ECO:0000259" key="12">
    <source>
        <dbReference type="PROSITE" id="PS51387"/>
    </source>
</evidence>
<name>A0A9P8PY16_9ASCO</name>
<evidence type="ECO:0000256" key="7">
    <source>
        <dbReference type="ARBA" id="ARBA00023002"/>
    </source>
</evidence>
<keyword evidence="4" id="KW-0285">Flavoprotein</keyword>
<dbReference type="InterPro" id="IPR004113">
    <property type="entry name" value="FAD-bd_oxidored_4_C"/>
</dbReference>
<evidence type="ECO:0000313" key="13">
    <source>
        <dbReference type="EMBL" id="KAH3680426.1"/>
    </source>
</evidence>
<dbReference type="PROSITE" id="PS51387">
    <property type="entry name" value="FAD_PCMH"/>
    <property type="match status" value="1"/>
</dbReference>
<dbReference type="InterPro" id="IPR016164">
    <property type="entry name" value="FAD-linked_Oxase-like_C"/>
</dbReference>
<evidence type="ECO:0000256" key="6">
    <source>
        <dbReference type="ARBA" id="ARBA00022946"/>
    </source>
</evidence>